<evidence type="ECO:0000313" key="2">
    <source>
        <dbReference type="EMBL" id="GJT15723.1"/>
    </source>
</evidence>
<dbReference type="Proteomes" id="UP001151760">
    <property type="component" value="Unassembled WGS sequence"/>
</dbReference>
<accession>A0ABQ5BQ97</accession>
<name>A0ABQ5BQ97_9ASTR</name>
<evidence type="ECO:0000313" key="3">
    <source>
        <dbReference type="Proteomes" id="UP001151760"/>
    </source>
</evidence>
<gene>
    <name evidence="2" type="ORF">Tco_0874429</name>
</gene>
<proteinExistence type="predicted"/>
<comment type="caution">
    <text evidence="2">The sequence shown here is derived from an EMBL/GenBank/DDBJ whole genome shotgun (WGS) entry which is preliminary data.</text>
</comment>
<organism evidence="2 3">
    <name type="scientific">Tanacetum coccineum</name>
    <dbReference type="NCBI Taxonomy" id="301880"/>
    <lineage>
        <taxon>Eukaryota</taxon>
        <taxon>Viridiplantae</taxon>
        <taxon>Streptophyta</taxon>
        <taxon>Embryophyta</taxon>
        <taxon>Tracheophyta</taxon>
        <taxon>Spermatophyta</taxon>
        <taxon>Magnoliopsida</taxon>
        <taxon>eudicotyledons</taxon>
        <taxon>Gunneridae</taxon>
        <taxon>Pentapetalae</taxon>
        <taxon>asterids</taxon>
        <taxon>campanulids</taxon>
        <taxon>Asterales</taxon>
        <taxon>Asteraceae</taxon>
        <taxon>Asteroideae</taxon>
        <taxon>Anthemideae</taxon>
        <taxon>Anthemidinae</taxon>
        <taxon>Tanacetum</taxon>
    </lineage>
</organism>
<feature type="region of interest" description="Disordered" evidence="1">
    <location>
        <begin position="1"/>
        <end position="148"/>
    </location>
</feature>
<sequence>AFTSPNEGIRKSQPLPYGTTTDPKDSGGNVQPADKGLPSTDSNKGTAKTTPRPEGSLGDKDSKGNKPPDDMEPINPTVADPSGTDELAQESDKEEVFVAGDDMEEENQANREEHQSPSPNKEKHEPSYTPATQESNSNSSSPNFKKFDNTLPLTKRKLIKASIEGYYEENIDHREQTDKLVWATMDSFDKTTTDRVNLLKALNGVTETLKVVQDAIKDDAALNKKVTEATQAYTKNYFALTELLSLVKDFDFQGLKSLVESLQADALRQDEYLASWAKSSNSLDWNLGLGITAVESSQADIRSDISFLKQDTSEIKSIMKEIYQAFKEPPSHTETENVVMKDDTKKPESDKAEKEPTRVVPISTVTPPLTDPILEIHVPQREGKAIATDEEEEPIMKLVPALNVVRPDPDEPVRVVQERAKKIRLDPKTIVSAKAGEKFKKAQDAEHQVLKRLKPEPITDVKIHPNSKPMLDEMGPIIEKKKNSIIKDLMKSLGNSYERLKKNPEELGIQSALPAPVPKQAPSQSSGRKRKHMELEPEIKVLGLEFNRSLPEGVPFVNNMVIKELEYGIFFTDVFGDQAFQRWNDIHKVGVRGVIESSRARA</sequence>
<feature type="compositionally biased region" description="Polar residues" evidence="1">
    <location>
        <begin position="39"/>
        <end position="49"/>
    </location>
</feature>
<evidence type="ECO:0000256" key="1">
    <source>
        <dbReference type="SAM" id="MobiDB-lite"/>
    </source>
</evidence>
<protein>
    <submittedName>
        <fullName evidence="2">Uncharacterized protein</fullName>
    </submittedName>
</protein>
<keyword evidence="3" id="KW-1185">Reference proteome</keyword>
<reference evidence="2" key="1">
    <citation type="journal article" date="2022" name="Int. J. Mol. Sci.">
        <title>Draft Genome of Tanacetum Coccineum: Genomic Comparison of Closely Related Tanacetum-Family Plants.</title>
        <authorList>
            <person name="Yamashiro T."/>
            <person name="Shiraishi A."/>
            <person name="Nakayama K."/>
            <person name="Satake H."/>
        </authorList>
    </citation>
    <scope>NUCLEOTIDE SEQUENCE</scope>
</reference>
<dbReference type="EMBL" id="BQNB010013418">
    <property type="protein sequence ID" value="GJT15723.1"/>
    <property type="molecule type" value="Genomic_DNA"/>
</dbReference>
<feature type="region of interest" description="Disordered" evidence="1">
    <location>
        <begin position="508"/>
        <end position="532"/>
    </location>
</feature>
<feature type="non-terminal residue" evidence="2">
    <location>
        <position position="1"/>
    </location>
</feature>
<feature type="compositionally biased region" description="Basic and acidic residues" evidence="1">
    <location>
        <begin position="108"/>
        <end position="126"/>
    </location>
</feature>
<feature type="region of interest" description="Disordered" evidence="1">
    <location>
        <begin position="329"/>
        <end position="357"/>
    </location>
</feature>
<feature type="compositionally biased region" description="Basic and acidic residues" evidence="1">
    <location>
        <begin position="57"/>
        <end position="69"/>
    </location>
</feature>
<reference evidence="2" key="2">
    <citation type="submission" date="2022-01" db="EMBL/GenBank/DDBJ databases">
        <authorList>
            <person name="Yamashiro T."/>
            <person name="Shiraishi A."/>
            <person name="Satake H."/>
            <person name="Nakayama K."/>
        </authorList>
    </citation>
    <scope>NUCLEOTIDE SEQUENCE</scope>
</reference>